<name>A0A7W5CD77_9BACL</name>
<reference evidence="2 3" key="1">
    <citation type="submission" date="2020-08" db="EMBL/GenBank/DDBJ databases">
        <title>Genomic Encyclopedia of Type Strains, Phase III (KMG-III): the genomes of soil and plant-associated and newly described type strains.</title>
        <authorList>
            <person name="Whitman W."/>
        </authorList>
    </citation>
    <scope>NUCLEOTIDE SEQUENCE [LARGE SCALE GENOMIC DNA]</scope>
    <source>
        <strain evidence="2 3">CECT 8234</strain>
    </source>
</reference>
<protein>
    <submittedName>
        <fullName evidence="2">Tetrahydromethanopterin S-methyltransferase subunit A</fullName>
    </submittedName>
</protein>
<feature type="region of interest" description="Disordered" evidence="1">
    <location>
        <begin position="1"/>
        <end position="29"/>
    </location>
</feature>
<proteinExistence type="predicted"/>
<dbReference type="EMBL" id="JACHXW010000021">
    <property type="protein sequence ID" value="MBB3155040.1"/>
    <property type="molecule type" value="Genomic_DNA"/>
</dbReference>
<accession>A0A7W5CD77</accession>
<feature type="compositionally biased region" description="Acidic residues" evidence="1">
    <location>
        <begin position="1"/>
        <end position="11"/>
    </location>
</feature>
<keyword evidence="3" id="KW-1185">Reference proteome</keyword>
<dbReference type="GO" id="GO:0008168">
    <property type="term" value="F:methyltransferase activity"/>
    <property type="evidence" value="ECO:0007669"/>
    <property type="project" value="UniProtKB-KW"/>
</dbReference>
<dbReference type="GO" id="GO:0032259">
    <property type="term" value="P:methylation"/>
    <property type="evidence" value="ECO:0007669"/>
    <property type="project" value="UniProtKB-KW"/>
</dbReference>
<gene>
    <name evidence="2" type="ORF">FHS16_005147</name>
</gene>
<keyword evidence="2" id="KW-0808">Transferase</keyword>
<dbReference type="RefSeq" id="WP_183569367.1">
    <property type="nucleotide sequence ID" value="NZ_CBCSLB010000020.1"/>
</dbReference>
<dbReference type="Proteomes" id="UP000518605">
    <property type="component" value="Unassembled WGS sequence"/>
</dbReference>
<dbReference type="AlphaFoldDB" id="A0A7W5CD77"/>
<keyword evidence="2" id="KW-0489">Methyltransferase</keyword>
<evidence type="ECO:0000256" key="1">
    <source>
        <dbReference type="SAM" id="MobiDB-lite"/>
    </source>
</evidence>
<sequence>MKVEQEIESESEVGGISNTGGNNNADNSIPKVEKIHNNASYVQKKVSELSSNVQFEKTEGIKDKIQKHINKNPFIRDYNGQKKKSRRTLK</sequence>
<evidence type="ECO:0000313" key="2">
    <source>
        <dbReference type="EMBL" id="MBB3155040.1"/>
    </source>
</evidence>
<comment type="caution">
    <text evidence="2">The sequence shown here is derived from an EMBL/GenBank/DDBJ whole genome shotgun (WGS) entry which is preliminary data.</text>
</comment>
<evidence type="ECO:0000313" key="3">
    <source>
        <dbReference type="Proteomes" id="UP000518605"/>
    </source>
</evidence>
<organism evidence="2 3">
    <name type="scientific">Paenibacillus endophyticus</name>
    <dbReference type="NCBI Taxonomy" id="1294268"/>
    <lineage>
        <taxon>Bacteria</taxon>
        <taxon>Bacillati</taxon>
        <taxon>Bacillota</taxon>
        <taxon>Bacilli</taxon>
        <taxon>Bacillales</taxon>
        <taxon>Paenibacillaceae</taxon>
        <taxon>Paenibacillus</taxon>
    </lineage>
</organism>